<accession>A0A7C4QQ82</accession>
<proteinExistence type="predicted"/>
<name>A0A7C4QQ82_9PLAN</name>
<comment type="caution">
    <text evidence="1">The sequence shown here is derived from an EMBL/GenBank/DDBJ whole genome shotgun (WGS) entry which is preliminary data.</text>
</comment>
<dbReference type="Pfam" id="PF02585">
    <property type="entry name" value="PIG-L"/>
    <property type="match status" value="1"/>
</dbReference>
<evidence type="ECO:0000313" key="1">
    <source>
        <dbReference type="EMBL" id="HGT40827.1"/>
    </source>
</evidence>
<dbReference type="GO" id="GO:0016811">
    <property type="term" value="F:hydrolase activity, acting on carbon-nitrogen (but not peptide) bonds, in linear amides"/>
    <property type="evidence" value="ECO:0007669"/>
    <property type="project" value="TreeGrafter"/>
</dbReference>
<dbReference type="EMBL" id="DSVQ01000018">
    <property type="protein sequence ID" value="HGT40827.1"/>
    <property type="molecule type" value="Genomic_DNA"/>
</dbReference>
<dbReference type="PANTHER" id="PTHR12993">
    <property type="entry name" value="N-ACETYLGLUCOSAMINYL-PHOSPHATIDYLINOSITOL DE-N-ACETYLASE-RELATED"/>
    <property type="match status" value="1"/>
</dbReference>
<dbReference type="PANTHER" id="PTHR12993:SF11">
    <property type="entry name" value="N-ACETYLGLUCOSAMINYL-PHOSPHATIDYLINOSITOL DE-N-ACETYLASE"/>
    <property type="match status" value="1"/>
</dbReference>
<gene>
    <name evidence="1" type="ORF">ENS64_16400</name>
</gene>
<dbReference type="Gene3D" id="3.40.50.10320">
    <property type="entry name" value="LmbE-like"/>
    <property type="match status" value="1"/>
</dbReference>
<dbReference type="SUPFAM" id="SSF102588">
    <property type="entry name" value="LmbE-like"/>
    <property type="match status" value="1"/>
</dbReference>
<dbReference type="InterPro" id="IPR003737">
    <property type="entry name" value="GlcNAc_PI_deacetylase-related"/>
</dbReference>
<sequence>MSPVELPRVLAIHAHPDDIEFQCAGTLWRLKQLGCPLTVATMTPGDLGSAELLPDEIALVRRNEARQSAAMLGADYHCLEFRDLSIEVNNDGRRRVTELIRRTRPDVVITAPPIDYMSDHEATSRLVRDACFNASVPHYATQSWDPAPPLARIPALYYVDAIEGIDWFGRPIVPEFIIDISDTFAHKLDMLACHASQREWLRRQHGLDEYLEGCRRWSAHRGRQIGVAYGEAFQQHKGHPYPHEGILQSLLSGQPPKT</sequence>
<dbReference type="InterPro" id="IPR024078">
    <property type="entry name" value="LmbE-like_dom_sf"/>
</dbReference>
<reference evidence="1" key="1">
    <citation type="journal article" date="2020" name="mSystems">
        <title>Genome- and Community-Level Interaction Insights into Carbon Utilization and Element Cycling Functions of Hydrothermarchaeota in Hydrothermal Sediment.</title>
        <authorList>
            <person name="Zhou Z."/>
            <person name="Liu Y."/>
            <person name="Xu W."/>
            <person name="Pan J."/>
            <person name="Luo Z.H."/>
            <person name="Li M."/>
        </authorList>
    </citation>
    <scope>NUCLEOTIDE SEQUENCE [LARGE SCALE GENOMIC DNA]</scope>
    <source>
        <strain evidence="1">SpSt-508</strain>
    </source>
</reference>
<dbReference type="AlphaFoldDB" id="A0A7C4QQ82"/>
<organism evidence="1">
    <name type="scientific">Schlesneria paludicola</name>
    <dbReference type="NCBI Taxonomy" id="360056"/>
    <lineage>
        <taxon>Bacteria</taxon>
        <taxon>Pseudomonadati</taxon>
        <taxon>Planctomycetota</taxon>
        <taxon>Planctomycetia</taxon>
        <taxon>Planctomycetales</taxon>
        <taxon>Planctomycetaceae</taxon>
        <taxon>Schlesneria</taxon>
    </lineage>
</organism>
<protein>
    <submittedName>
        <fullName evidence="1">PIG-L family deacetylase</fullName>
    </submittedName>
</protein>